<organism evidence="2 3">
    <name type="scientific">Microdochium bolleyi</name>
    <dbReference type="NCBI Taxonomy" id="196109"/>
    <lineage>
        <taxon>Eukaryota</taxon>
        <taxon>Fungi</taxon>
        <taxon>Dikarya</taxon>
        <taxon>Ascomycota</taxon>
        <taxon>Pezizomycotina</taxon>
        <taxon>Sordariomycetes</taxon>
        <taxon>Xylariomycetidae</taxon>
        <taxon>Xylariales</taxon>
        <taxon>Microdochiaceae</taxon>
        <taxon>Microdochium</taxon>
    </lineage>
</organism>
<name>A0A136ING1_9PEZI</name>
<dbReference type="OrthoDB" id="4937900at2759"/>
<sequence length="122" mass="12578">MVVQGQSLDLWTRVVPREGMRNPCIRACILALGALDCARDEAVRGIAGSDDDGGAAGGLVMPLCSSASPAQLSPHRTRAMWYYVQALAHMRLLLAGGAAADSGGSETGGTARSGTWGQAHQA</sequence>
<evidence type="ECO:0000256" key="1">
    <source>
        <dbReference type="SAM" id="MobiDB-lite"/>
    </source>
</evidence>
<evidence type="ECO:0000313" key="2">
    <source>
        <dbReference type="EMBL" id="KXJ86492.1"/>
    </source>
</evidence>
<gene>
    <name evidence="2" type="ORF">Micbo1qcDRAFT_168308</name>
</gene>
<protein>
    <recommendedName>
        <fullName evidence="4">Transcription factor domain-containing protein</fullName>
    </recommendedName>
</protein>
<proteinExistence type="predicted"/>
<dbReference type="InParanoid" id="A0A136ING1"/>
<evidence type="ECO:0000313" key="3">
    <source>
        <dbReference type="Proteomes" id="UP000070501"/>
    </source>
</evidence>
<evidence type="ECO:0008006" key="4">
    <source>
        <dbReference type="Google" id="ProtNLM"/>
    </source>
</evidence>
<keyword evidence="3" id="KW-1185">Reference proteome</keyword>
<dbReference type="EMBL" id="KQ964267">
    <property type="protein sequence ID" value="KXJ86492.1"/>
    <property type="molecule type" value="Genomic_DNA"/>
</dbReference>
<feature type="compositionally biased region" description="Low complexity" evidence="1">
    <location>
        <begin position="99"/>
        <end position="110"/>
    </location>
</feature>
<accession>A0A136ING1</accession>
<reference evidence="3" key="1">
    <citation type="submission" date="2016-02" db="EMBL/GenBank/DDBJ databases">
        <title>Draft genome sequence of Microdochium bolleyi, a fungal endophyte of beachgrass.</title>
        <authorList>
            <consortium name="DOE Joint Genome Institute"/>
            <person name="David A.S."/>
            <person name="May G."/>
            <person name="Haridas S."/>
            <person name="Lim J."/>
            <person name="Wang M."/>
            <person name="Labutti K."/>
            <person name="Lipzen A."/>
            <person name="Barry K."/>
            <person name="Grigoriev I.V."/>
        </authorList>
    </citation>
    <scope>NUCLEOTIDE SEQUENCE [LARGE SCALE GENOMIC DNA]</scope>
    <source>
        <strain evidence="3">J235TASD1</strain>
    </source>
</reference>
<feature type="region of interest" description="Disordered" evidence="1">
    <location>
        <begin position="99"/>
        <end position="122"/>
    </location>
</feature>
<dbReference type="AlphaFoldDB" id="A0A136ING1"/>
<feature type="non-terminal residue" evidence="2">
    <location>
        <position position="122"/>
    </location>
</feature>
<feature type="compositionally biased region" description="Polar residues" evidence="1">
    <location>
        <begin position="112"/>
        <end position="122"/>
    </location>
</feature>
<dbReference type="Proteomes" id="UP000070501">
    <property type="component" value="Unassembled WGS sequence"/>
</dbReference>